<feature type="region of interest" description="Disordered" evidence="1">
    <location>
        <begin position="81"/>
        <end position="119"/>
    </location>
</feature>
<comment type="caution">
    <text evidence="2">The sequence shown here is derived from an EMBL/GenBank/DDBJ whole genome shotgun (WGS) entry which is preliminary data.</text>
</comment>
<gene>
    <name evidence="2" type="ORF">PVAP13_4KG318300</name>
</gene>
<protein>
    <submittedName>
        <fullName evidence="2">Uncharacterized protein</fullName>
    </submittedName>
</protein>
<accession>A0A8T0TU27</accession>
<proteinExistence type="predicted"/>
<feature type="region of interest" description="Disordered" evidence="1">
    <location>
        <begin position="1"/>
        <end position="31"/>
    </location>
</feature>
<name>A0A8T0TU27_PANVG</name>
<organism evidence="2 3">
    <name type="scientific">Panicum virgatum</name>
    <name type="common">Blackwell switchgrass</name>
    <dbReference type="NCBI Taxonomy" id="38727"/>
    <lineage>
        <taxon>Eukaryota</taxon>
        <taxon>Viridiplantae</taxon>
        <taxon>Streptophyta</taxon>
        <taxon>Embryophyta</taxon>
        <taxon>Tracheophyta</taxon>
        <taxon>Spermatophyta</taxon>
        <taxon>Magnoliopsida</taxon>
        <taxon>Liliopsida</taxon>
        <taxon>Poales</taxon>
        <taxon>Poaceae</taxon>
        <taxon>PACMAD clade</taxon>
        <taxon>Panicoideae</taxon>
        <taxon>Panicodae</taxon>
        <taxon>Paniceae</taxon>
        <taxon>Panicinae</taxon>
        <taxon>Panicum</taxon>
        <taxon>Panicum sect. Hiantes</taxon>
    </lineage>
</organism>
<keyword evidence="3" id="KW-1185">Reference proteome</keyword>
<feature type="compositionally biased region" description="Basic residues" evidence="1">
    <location>
        <begin position="15"/>
        <end position="25"/>
    </location>
</feature>
<evidence type="ECO:0000256" key="1">
    <source>
        <dbReference type="SAM" id="MobiDB-lite"/>
    </source>
</evidence>
<dbReference type="AlphaFoldDB" id="A0A8T0TU27"/>
<evidence type="ECO:0000313" key="3">
    <source>
        <dbReference type="Proteomes" id="UP000823388"/>
    </source>
</evidence>
<dbReference type="Proteomes" id="UP000823388">
    <property type="component" value="Chromosome 4K"/>
</dbReference>
<sequence>MAYIYGNAASISSHIKPRSKSKPKPKSSALPFPSRVSFAVLYRREAPRLRRRPPRSPCPPAVLSAVLAVVTAGPQDALLARRPAGQQSAPAVLPAGRLPRRPCPQKATEPQGMGSFLRC</sequence>
<reference evidence="2" key="1">
    <citation type="submission" date="2020-05" db="EMBL/GenBank/DDBJ databases">
        <title>WGS assembly of Panicum virgatum.</title>
        <authorList>
            <person name="Lovell J.T."/>
            <person name="Jenkins J."/>
            <person name="Shu S."/>
            <person name="Juenger T.E."/>
            <person name="Schmutz J."/>
        </authorList>
    </citation>
    <scope>NUCLEOTIDE SEQUENCE</scope>
    <source>
        <strain evidence="2">AP13</strain>
    </source>
</reference>
<dbReference type="EMBL" id="CM029043">
    <property type="protein sequence ID" value="KAG2612675.1"/>
    <property type="molecule type" value="Genomic_DNA"/>
</dbReference>
<evidence type="ECO:0000313" key="2">
    <source>
        <dbReference type="EMBL" id="KAG2612675.1"/>
    </source>
</evidence>